<feature type="binding site" evidence="5">
    <location>
        <position position="82"/>
    </location>
    <ligand>
        <name>substrate</name>
    </ligand>
</feature>
<evidence type="ECO:0000256" key="6">
    <source>
        <dbReference type="PIRSR" id="PIRSR000185-3"/>
    </source>
</evidence>
<dbReference type="eggNOG" id="COG0334">
    <property type="taxonomic scope" value="Bacteria"/>
</dbReference>
<keyword evidence="5" id="KW-0520">NAD</keyword>
<dbReference type="Proteomes" id="UP000012040">
    <property type="component" value="Chromosome"/>
</dbReference>
<dbReference type="STRING" id="1184267.A11Q_675"/>
<keyword evidence="2 3" id="KW-0560">Oxidoreductase</keyword>
<evidence type="ECO:0000256" key="5">
    <source>
        <dbReference type="PIRSR" id="PIRSR000185-2"/>
    </source>
</evidence>
<accession>M4V8W9</accession>
<sequence>MPGQDNLNPQAEAHLHGPLFQNAIQTFNEAAAVIKCDPNIAERLRRPRRCLTVSIPVRMDDQSVKVFTGYRVQYNSTLGPYKGGIRYHHNVDLAEVVGLAALMTFKNSVLGLPLGGAKGGICVDPTKLSRAEKQGLTRRYTSEIAAFVGPTKDIPAPDVGTDPQTMAWFMDTYSQEQGGFAQPGVVTGKPVEIGGSLGRNHATGLGVVYVCERALEVNQMKMSGSRIAVQGFGNVGSFAAKFAFERGARVVAVSDVSGGIFNGDGLNIPQVIEHVKKTGFVKGFQGSQAITNEELLEVDCDALLPCALEGQIDVHNAERIKAKIIVEGANGPVTVEATKIMVQNGKFIAPDVISNGGGVIVSYFEWVQDIMSFFWDEADVDLKLKSVILKAFDSVYKMRQEKQIDMRTAAMATAISRLEKAMLLRGLYPR</sequence>
<dbReference type="PRINTS" id="PR00082">
    <property type="entry name" value="GLFDHDRGNASE"/>
</dbReference>
<dbReference type="RefSeq" id="WP_015469385.1">
    <property type="nucleotide sequence ID" value="NC_020813.1"/>
</dbReference>
<evidence type="ECO:0000256" key="4">
    <source>
        <dbReference type="PIRSR" id="PIRSR000185-1"/>
    </source>
</evidence>
<evidence type="ECO:0000256" key="1">
    <source>
        <dbReference type="ARBA" id="ARBA00006382"/>
    </source>
</evidence>
<feature type="binding site" evidence="5">
    <location>
        <position position="362"/>
    </location>
    <ligand>
        <name>substrate</name>
    </ligand>
</feature>
<evidence type="ECO:0000256" key="2">
    <source>
        <dbReference type="ARBA" id="ARBA00023002"/>
    </source>
</evidence>
<keyword evidence="5" id="KW-0547">Nucleotide-binding</keyword>
<evidence type="ECO:0000313" key="9">
    <source>
        <dbReference type="EMBL" id="AGH94895.1"/>
    </source>
</evidence>
<dbReference type="SMART" id="SM00839">
    <property type="entry name" value="ELFV_dehydrog"/>
    <property type="match status" value="1"/>
</dbReference>
<name>M4V8W9_9BACT</name>
<dbReference type="Gene3D" id="3.40.50.720">
    <property type="entry name" value="NAD(P)-binding Rossmann-like Domain"/>
    <property type="match status" value="1"/>
</dbReference>
<feature type="binding site" evidence="5">
    <location>
        <position position="203"/>
    </location>
    <ligand>
        <name>NAD(+)</name>
        <dbReference type="ChEBI" id="CHEBI:57540"/>
    </ligand>
</feature>
<feature type="binding site" evidence="5">
    <location>
        <position position="106"/>
    </location>
    <ligand>
        <name>substrate</name>
    </ligand>
</feature>
<dbReference type="Pfam" id="PF02812">
    <property type="entry name" value="ELFV_dehydrog_N"/>
    <property type="match status" value="1"/>
</dbReference>
<dbReference type="InterPro" id="IPR036291">
    <property type="entry name" value="NAD(P)-bd_dom_sf"/>
</dbReference>
<comment type="similarity">
    <text evidence="1 3 7">Belongs to the Glu/Leu/Phe/Val dehydrogenases family.</text>
</comment>
<feature type="domain" description="Glutamate/phenylalanine/leucine/valine/L-tryptophan dehydrogenase C-terminal" evidence="8">
    <location>
        <begin position="196"/>
        <end position="426"/>
    </location>
</feature>
<reference evidence="9 10" key="1">
    <citation type="journal article" date="2013" name="ISME J.">
        <title>By their genes ye shall know them: genomic signatures of predatory bacteria.</title>
        <authorList>
            <person name="Pasternak Z."/>
            <person name="Pietrokovski S."/>
            <person name="Rotem O."/>
            <person name="Gophna U."/>
            <person name="Lurie-Weinberger M.N."/>
            <person name="Jurkevitch E."/>
        </authorList>
    </citation>
    <scope>NUCLEOTIDE SEQUENCE [LARGE SCALE GENOMIC DNA]</scope>
    <source>
        <strain evidence="9 10">JSS</strain>
    </source>
</reference>
<gene>
    <name evidence="9" type="ORF">A11Q_675</name>
</gene>
<keyword evidence="10" id="KW-1185">Reference proteome</keyword>
<dbReference type="PANTHER" id="PTHR11606:SF13">
    <property type="entry name" value="GLUTAMATE DEHYDROGENASE 1, MITOCHONDRIAL"/>
    <property type="match status" value="1"/>
</dbReference>
<dbReference type="AlphaFoldDB" id="M4V8W9"/>
<dbReference type="GO" id="GO:0000166">
    <property type="term" value="F:nucleotide binding"/>
    <property type="evidence" value="ECO:0007669"/>
    <property type="project" value="UniProtKB-KW"/>
</dbReference>
<dbReference type="PATRIC" id="fig|1184267.3.peg.684"/>
<dbReference type="HOGENOM" id="CLU_025763_1_2_7"/>
<dbReference type="GO" id="GO:0004352">
    <property type="term" value="F:glutamate dehydrogenase (NAD+) activity"/>
    <property type="evidence" value="ECO:0007669"/>
    <property type="project" value="TreeGrafter"/>
</dbReference>
<dbReference type="OrthoDB" id="5288068at2"/>
<dbReference type="SUPFAM" id="SSF51735">
    <property type="entry name" value="NAD(P)-binding Rossmann-fold domains"/>
    <property type="match status" value="1"/>
</dbReference>
<dbReference type="PIRSF" id="PIRSF000185">
    <property type="entry name" value="Glu_DH"/>
    <property type="match status" value="1"/>
</dbReference>
<dbReference type="SUPFAM" id="SSF53223">
    <property type="entry name" value="Aminoacid dehydrogenase-like, N-terminal domain"/>
    <property type="match status" value="1"/>
</dbReference>
<dbReference type="InterPro" id="IPR033922">
    <property type="entry name" value="NAD_bind_Glu_DH"/>
</dbReference>
<dbReference type="InterPro" id="IPR014362">
    <property type="entry name" value="Glu_DH"/>
</dbReference>
<protein>
    <recommendedName>
        <fullName evidence="3">Glutamate dehydrogenase</fullName>
    </recommendedName>
</protein>
<dbReference type="PANTHER" id="PTHR11606">
    <property type="entry name" value="GLUTAMATE DEHYDROGENASE"/>
    <property type="match status" value="1"/>
</dbReference>
<feature type="site" description="Important for catalysis" evidence="6">
    <location>
        <position position="158"/>
    </location>
</feature>
<evidence type="ECO:0000313" key="10">
    <source>
        <dbReference type="Proteomes" id="UP000012040"/>
    </source>
</evidence>
<evidence type="ECO:0000256" key="3">
    <source>
        <dbReference type="PIRNR" id="PIRNR000185"/>
    </source>
</evidence>
<dbReference type="KEGG" id="bex:A11Q_675"/>
<dbReference type="InterPro" id="IPR006097">
    <property type="entry name" value="Glu/Leu/Phe/Val/Trp_DH_dimer"/>
</dbReference>
<dbReference type="InterPro" id="IPR046346">
    <property type="entry name" value="Aminoacid_DH-like_N_sf"/>
</dbReference>
<evidence type="ECO:0000256" key="7">
    <source>
        <dbReference type="RuleBase" id="RU004417"/>
    </source>
</evidence>
<proteinExistence type="inferred from homology"/>
<organism evidence="9 10">
    <name type="scientific">Pseudobdellovibrio exovorus JSS</name>
    <dbReference type="NCBI Taxonomy" id="1184267"/>
    <lineage>
        <taxon>Bacteria</taxon>
        <taxon>Pseudomonadati</taxon>
        <taxon>Bdellovibrionota</taxon>
        <taxon>Bdellovibrionia</taxon>
        <taxon>Bdellovibrionales</taxon>
        <taxon>Pseudobdellovibrionaceae</taxon>
        <taxon>Pseudobdellovibrio</taxon>
    </lineage>
</organism>
<dbReference type="InterPro" id="IPR033524">
    <property type="entry name" value="Glu/Leu/Phe/Val_DH_AS"/>
</dbReference>
<dbReference type="PROSITE" id="PS00074">
    <property type="entry name" value="GLFV_DEHYDROGENASE"/>
    <property type="match status" value="1"/>
</dbReference>
<dbReference type="InterPro" id="IPR006096">
    <property type="entry name" value="Glu/Leu/Phe/Val/Trp_DH_C"/>
</dbReference>
<dbReference type="Gene3D" id="3.40.50.10860">
    <property type="entry name" value="Leucine Dehydrogenase, chain A, domain 1"/>
    <property type="match status" value="1"/>
</dbReference>
<feature type="binding site" evidence="5">
    <location>
        <position position="234"/>
    </location>
    <ligand>
        <name>NAD(+)</name>
        <dbReference type="ChEBI" id="CHEBI:57540"/>
    </ligand>
</feature>
<dbReference type="Pfam" id="PF00208">
    <property type="entry name" value="ELFV_dehydrog"/>
    <property type="match status" value="1"/>
</dbReference>
<dbReference type="InterPro" id="IPR006095">
    <property type="entry name" value="Glu/Leu/Phe/Val/Trp_DH"/>
</dbReference>
<dbReference type="EMBL" id="CP003537">
    <property type="protein sequence ID" value="AGH94895.1"/>
    <property type="molecule type" value="Genomic_DNA"/>
</dbReference>
<feature type="active site" description="Proton donor" evidence="4">
    <location>
        <position position="118"/>
    </location>
</feature>
<dbReference type="CDD" id="cd01076">
    <property type="entry name" value="NAD_bind_1_Glu_DH"/>
    <property type="match status" value="1"/>
</dbReference>
<evidence type="ECO:0000259" key="8">
    <source>
        <dbReference type="SMART" id="SM00839"/>
    </source>
</evidence>
<dbReference type="GO" id="GO:0006538">
    <property type="term" value="P:L-glutamate catabolic process"/>
    <property type="evidence" value="ECO:0007669"/>
    <property type="project" value="TreeGrafter"/>
</dbReference>